<proteinExistence type="predicted"/>
<gene>
    <name evidence="1" type="ORF">V144x_47490</name>
</gene>
<organism evidence="1 2">
    <name type="scientific">Gimesia aquarii</name>
    <dbReference type="NCBI Taxonomy" id="2527964"/>
    <lineage>
        <taxon>Bacteria</taxon>
        <taxon>Pseudomonadati</taxon>
        <taxon>Planctomycetota</taxon>
        <taxon>Planctomycetia</taxon>
        <taxon>Planctomycetales</taxon>
        <taxon>Planctomycetaceae</taxon>
        <taxon>Gimesia</taxon>
    </lineage>
</organism>
<protein>
    <submittedName>
        <fullName evidence="1">Uncharacterized protein</fullName>
    </submittedName>
</protein>
<accession>A0A517W1W5</accession>
<evidence type="ECO:0000313" key="1">
    <source>
        <dbReference type="EMBL" id="QDT99238.1"/>
    </source>
</evidence>
<name>A0A517W1W5_9PLAN</name>
<evidence type="ECO:0000313" key="2">
    <source>
        <dbReference type="Proteomes" id="UP000318704"/>
    </source>
</evidence>
<dbReference type="Proteomes" id="UP000318704">
    <property type="component" value="Chromosome"/>
</dbReference>
<dbReference type="EMBL" id="CP037920">
    <property type="protein sequence ID" value="QDT99238.1"/>
    <property type="molecule type" value="Genomic_DNA"/>
</dbReference>
<dbReference type="AlphaFoldDB" id="A0A517W1W5"/>
<dbReference type="KEGG" id="gaw:V144x_47490"/>
<reference evidence="1 2" key="1">
    <citation type="submission" date="2019-03" db="EMBL/GenBank/DDBJ databases">
        <title>Deep-cultivation of Planctomycetes and their phenomic and genomic characterization uncovers novel biology.</title>
        <authorList>
            <person name="Wiegand S."/>
            <person name="Jogler M."/>
            <person name="Boedeker C."/>
            <person name="Pinto D."/>
            <person name="Vollmers J."/>
            <person name="Rivas-Marin E."/>
            <person name="Kohn T."/>
            <person name="Peeters S.H."/>
            <person name="Heuer A."/>
            <person name="Rast P."/>
            <person name="Oberbeckmann S."/>
            <person name="Bunk B."/>
            <person name="Jeske O."/>
            <person name="Meyerdierks A."/>
            <person name="Storesund J.E."/>
            <person name="Kallscheuer N."/>
            <person name="Luecker S."/>
            <person name="Lage O.M."/>
            <person name="Pohl T."/>
            <person name="Merkel B.J."/>
            <person name="Hornburger P."/>
            <person name="Mueller R.-W."/>
            <person name="Bruemmer F."/>
            <person name="Labrenz M."/>
            <person name="Spormann A.M."/>
            <person name="Op den Camp H."/>
            <person name="Overmann J."/>
            <person name="Amann R."/>
            <person name="Jetten M.S.M."/>
            <person name="Mascher T."/>
            <person name="Medema M.H."/>
            <person name="Devos D.P."/>
            <person name="Kaster A.-K."/>
            <person name="Ovreas L."/>
            <person name="Rohde M."/>
            <person name="Galperin M.Y."/>
            <person name="Jogler C."/>
        </authorList>
    </citation>
    <scope>NUCLEOTIDE SEQUENCE [LARGE SCALE GENOMIC DNA]</scope>
    <source>
        <strain evidence="1 2">V144</strain>
    </source>
</reference>
<sequence length="97" mass="11007">MIESGLTSVKKVSNPPLNEFIVIDLISQRNEVNRLLSGLDDETKLKWLRQYGELTVVPPIGNSVIAYRFRSHVGLEAGFFFRDGNFIFIGDHHTFPS</sequence>